<evidence type="ECO:0000313" key="2">
    <source>
        <dbReference type="EMBL" id="MDV2684005.1"/>
    </source>
</evidence>
<dbReference type="EMBL" id="JAWJBA010000001">
    <property type="protein sequence ID" value="MDV2684005.1"/>
    <property type="molecule type" value="Genomic_DNA"/>
</dbReference>
<dbReference type="RefSeq" id="WP_317121225.1">
    <property type="nucleotide sequence ID" value="NZ_JAWJBA010000001.1"/>
</dbReference>
<accession>A0ABU3X7Z4</accession>
<reference evidence="2 3" key="1">
    <citation type="submission" date="2023-10" db="EMBL/GenBank/DDBJ databases">
        <title>Screening of Alkalihalobacillus lindianensis BZ-TG-R113 and Its Alleviation of Salt Stress on Rapeseed Growth.</title>
        <authorList>
            <person name="Zhao B."/>
            <person name="Guo T."/>
        </authorList>
    </citation>
    <scope>NUCLEOTIDE SEQUENCE [LARGE SCALE GENOMIC DNA]</scope>
    <source>
        <strain evidence="2 3">BZ-TG-R113</strain>
    </source>
</reference>
<proteinExistence type="predicted"/>
<dbReference type="Pfam" id="PF18733">
    <property type="entry name" value="HEPN_LA2681"/>
    <property type="match status" value="1"/>
</dbReference>
<keyword evidence="3" id="KW-1185">Reference proteome</keyword>
<dbReference type="Proteomes" id="UP001287282">
    <property type="component" value="Unassembled WGS sequence"/>
</dbReference>
<protein>
    <submittedName>
        <fullName evidence="2">LA2681 family HEPN domain-containing protein</fullName>
    </submittedName>
</protein>
<feature type="domain" description="LA2681-like HEPN" evidence="1">
    <location>
        <begin position="274"/>
        <end position="496"/>
    </location>
</feature>
<gene>
    <name evidence="2" type="ORF">RYX56_06415</name>
</gene>
<comment type="caution">
    <text evidence="2">The sequence shown here is derived from an EMBL/GenBank/DDBJ whole genome shotgun (WGS) entry which is preliminary data.</text>
</comment>
<evidence type="ECO:0000313" key="3">
    <source>
        <dbReference type="Proteomes" id="UP001287282"/>
    </source>
</evidence>
<name>A0ABU3X7Z4_9BACI</name>
<sequence>MVNENVHTVGIFADRAFDDKDTDTLQKIAHDCLEWVKSGEYTLLEKGILAYHGATSYSNYIHLKYKGALRYSDDMNNENDFEMCLLLFRLSLENLTAYQEEADLNEGSEESQYFSTYLLMAYTNYANLLQKCGRLMKALSYLKVGVGRDFPIAIGNFAGFLMDYATFDYDKGHQSVFANESYQLLKAVLDFENIEQYAYKHYEGLVAKLERFYPIEFLKEPYEFEDYSLGDSKEEVGYRKWCLENTFFLNTLNDAFPYSVSATDILHLPNIVAKIDEGPKFHGLFNQIKQEFVSARYMVHDALSSEGAHFSDKDVHLVNTLDYPVYGISIEKMKYSYRSLYSLIDRIAFFVNEYFEIGIKERDVSYRSIWQDKIRKGKNSYNLKVNLKSRMTGEETFNLPLIGLYWLCKDIGKQKIEHHYIEPAIEHISKIRHHLEHRYLKVHDSVLYPITTESWENRDDPLAYSITVDEFKDAAIRLLAYVREGIILLSMAVHLEELRKRKDKDSDEIIMPMSMDRYDDDWKRLF</sequence>
<organism evidence="2 3">
    <name type="scientific">Alkalihalophilus lindianensis</name>
    <dbReference type="NCBI Taxonomy" id="1630542"/>
    <lineage>
        <taxon>Bacteria</taxon>
        <taxon>Bacillati</taxon>
        <taxon>Bacillota</taxon>
        <taxon>Bacilli</taxon>
        <taxon>Bacillales</taxon>
        <taxon>Bacillaceae</taxon>
        <taxon>Alkalihalophilus</taxon>
    </lineage>
</organism>
<dbReference type="InterPro" id="IPR040826">
    <property type="entry name" value="HEPN_LA2681"/>
</dbReference>
<evidence type="ECO:0000259" key="1">
    <source>
        <dbReference type="Pfam" id="PF18733"/>
    </source>
</evidence>